<dbReference type="Gene3D" id="3.10.490.10">
    <property type="entry name" value="Gamma-glutamyl cyclotransferase-like"/>
    <property type="match status" value="1"/>
</dbReference>
<dbReference type="OrthoDB" id="5401862at2"/>
<dbReference type="PANTHER" id="PTHR12935:SF0">
    <property type="entry name" value="GAMMA-GLUTAMYLCYCLOTRANSFERASE"/>
    <property type="match status" value="1"/>
</dbReference>
<evidence type="ECO:0008006" key="6">
    <source>
        <dbReference type="Google" id="ProtNLM"/>
    </source>
</evidence>
<feature type="binding site" evidence="3">
    <location>
        <position position="120"/>
    </location>
    <ligand>
        <name>substrate</name>
    </ligand>
</feature>
<evidence type="ECO:0000313" key="4">
    <source>
        <dbReference type="EMBL" id="BAU58700.2"/>
    </source>
</evidence>
<proteinExistence type="predicted"/>
<organism evidence="4 5">
    <name type="scientific">Halorhodospira halochloris</name>
    <name type="common">Ectothiorhodospira halochloris</name>
    <dbReference type="NCBI Taxonomy" id="1052"/>
    <lineage>
        <taxon>Bacteria</taxon>
        <taxon>Pseudomonadati</taxon>
        <taxon>Pseudomonadota</taxon>
        <taxon>Gammaproteobacteria</taxon>
        <taxon>Chromatiales</taxon>
        <taxon>Ectothiorhodospiraceae</taxon>
        <taxon>Halorhodospira</taxon>
    </lineage>
</organism>
<gene>
    <name evidence="4" type="ORF">HH1059_19950</name>
</gene>
<feature type="active site" description="Proton acceptor" evidence="2">
    <location>
        <position position="79"/>
    </location>
</feature>
<dbReference type="AlphaFoldDB" id="A0A0X8XB31"/>
<accession>A0A0X8XB31</accession>
<dbReference type="SUPFAM" id="SSF110857">
    <property type="entry name" value="Gamma-glutamyl cyclotransferase-like"/>
    <property type="match status" value="1"/>
</dbReference>
<dbReference type="Pfam" id="PF13772">
    <property type="entry name" value="AIG2_2"/>
    <property type="match status" value="1"/>
</dbReference>
<dbReference type="InterPro" id="IPR013024">
    <property type="entry name" value="GGCT-like"/>
</dbReference>
<evidence type="ECO:0000256" key="3">
    <source>
        <dbReference type="PIRSR" id="PIRSR617939-2"/>
    </source>
</evidence>
<dbReference type="EMBL" id="AP017372">
    <property type="protein sequence ID" value="BAU58700.2"/>
    <property type="molecule type" value="Genomic_DNA"/>
</dbReference>
<keyword evidence="1" id="KW-0456">Lyase</keyword>
<dbReference type="GO" id="GO:0003839">
    <property type="term" value="F:gamma-glutamylcyclotransferase activity"/>
    <property type="evidence" value="ECO:0007669"/>
    <property type="project" value="InterPro"/>
</dbReference>
<dbReference type="RefSeq" id="WP_096410020.1">
    <property type="nucleotide sequence ID" value="NZ_AP017372.2"/>
</dbReference>
<protein>
    <recommendedName>
        <fullName evidence="6">Gamma-glutamylcyclotransferase AIG2-like domain-containing protein</fullName>
    </recommendedName>
</protein>
<evidence type="ECO:0000256" key="1">
    <source>
        <dbReference type="ARBA" id="ARBA00023239"/>
    </source>
</evidence>
<keyword evidence="5" id="KW-1185">Reference proteome</keyword>
<dbReference type="InterPro" id="IPR036568">
    <property type="entry name" value="GGCT-like_sf"/>
</dbReference>
<sequence>MLYFAFGSNMLTSRLQARVPSATPVGRAFLQGHQLAFHKRGADGSAKCNAYWTGQPEHWLPGVIFRMDAAQLPALDDAEGPRYDRIDVTVQNDNDKPIEAFTYRAKPDAVMDGLQPTATYYRYVLDGAIEHGLPEWHIEAIRYVSRYALVTD</sequence>
<reference evidence="4" key="1">
    <citation type="submission" date="2016-02" db="EMBL/GenBank/DDBJ databases">
        <title>Halorhodospira halochloris DSM-1059 complete genome, version 2.</title>
        <authorList>
            <person name="Tsukatani Y."/>
        </authorList>
    </citation>
    <scope>NUCLEOTIDE SEQUENCE</scope>
    <source>
        <strain evidence="4">DSM 1059</strain>
    </source>
</reference>
<dbReference type="PANTHER" id="PTHR12935">
    <property type="entry name" value="GAMMA-GLUTAMYLCYCLOTRANSFERASE"/>
    <property type="match status" value="1"/>
</dbReference>
<dbReference type="Proteomes" id="UP000218890">
    <property type="component" value="Chromosome"/>
</dbReference>
<dbReference type="KEGG" id="hhk:HH1059_19950"/>
<evidence type="ECO:0000313" key="5">
    <source>
        <dbReference type="Proteomes" id="UP000218890"/>
    </source>
</evidence>
<dbReference type="InterPro" id="IPR017939">
    <property type="entry name" value="G-Glutamylcylcotransferase"/>
</dbReference>
<feature type="binding site" evidence="3">
    <location>
        <begin position="3"/>
        <end position="8"/>
    </location>
    <ligand>
        <name>substrate</name>
    </ligand>
</feature>
<name>A0A0X8XB31_HALHR</name>
<dbReference type="CDD" id="cd06661">
    <property type="entry name" value="GGCT_like"/>
    <property type="match status" value="1"/>
</dbReference>
<evidence type="ECO:0000256" key="2">
    <source>
        <dbReference type="PIRSR" id="PIRSR617939-1"/>
    </source>
</evidence>